<keyword evidence="3" id="KW-1185">Reference proteome</keyword>
<reference evidence="2 3" key="1">
    <citation type="submission" date="2023-11" db="EMBL/GenBank/DDBJ databases">
        <title>Arctic aerobic anoxygenic photoheterotroph Sediminicoccus rosea KRV36 adapts its photosynthesis to long days of polar summer.</title>
        <authorList>
            <person name="Tomasch J."/>
            <person name="Kopejtka K."/>
            <person name="Bily T."/>
            <person name="Gardiner A.T."/>
            <person name="Gardian Z."/>
            <person name="Shivaramu S."/>
            <person name="Koblizek M."/>
            <person name="Engelhardt F."/>
            <person name="Kaftan D."/>
        </authorList>
    </citation>
    <scope>NUCLEOTIDE SEQUENCE [LARGE SCALE GENOMIC DNA]</scope>
    <source>
        <strain evidence="2 3">R-30</strain>
    </source>
</reference>
<name>A0ABZ0PIN9_9PROT</name>
<gene>
    <name evidence="2" type="ORF">R9Z33_01050</name>
</gene>
<proteinExistence type="predicted"/>
<evidence type="ECO:0000313" key="3">
    <source>
        <dbReference type="Proteomes" id="UP001305521"/>
    </source>
</evidence>
<evidence type="ECO:0000256" key="1">
    <source>
        <dbReference type="SAM" id="SignalP"/>
    </source>
</evidence>
<dbReference type="EMBL" id="CP137852">
    <property type="protein sequence ID" value="WPB85475.1"/>
    <property type="molecule type" value="Genomic_DNA"/>
</dbReference>
<feature type="chain" id="PRO_5046842092" evidence="1">
    <location>
        <begin position="23"/>
        <end position="122"/>
    </location>
</feature>
<dbReference type="Proteomes" id="UP001305521">
    <property type="component" value="Chromosome"/>
</dbReference>
<organism evidence="2 3">
    <name type="scientific">Sediminicoccus rosea</name>
    <dbReference type="NCBI Taxonomy" id="1225128"/>
    <lineage>
        <taxon>Bacteria</taxon>
        <taxon>Pseudomonadati</taxon>
        <taxon>Pseudomonadota</taxon>
        <taxon>Alphaproteobacteria</taxon>
        <taxon>Acetobacterales</taxon>
        <taxon>Roseomonadaceae</taxon>
        <taxon>Sediminicoccus</taxon>
    </lineage>
</organism>
<dbReference type="RefSeq" id="WP_318649446.1">
    <property type="nucleotide sequence ID" value="NZ_CP137852.1"/>
</dbReference>
<keyword evidence="1" id="KW-0732">Signal</keyword>
<feature type="signal peptide" evidence="1">
    <location>
        <begin position="1"/>
        <end position="22"/>
    </location>
</feature>
<evidence type="ECO:0000313" key="2">
    <source>
        <dbReference type="EMBL" id="WPB85475.1"/>
    </source>
</evidence>
<protein>
    <submittedName>
        <fullName evidence="2">Uncharacterized protein</fullName>
    </submittedName>
</protein>
<accession>A0ABZ0PIN9</accession>
<sequence>MFRPILPLLALGLAVTAAPAQAQLAQFCNGRISLVNITLDPRSVSDARRPWLYSGSFLNSTGAAINTVLTFTGPSGVYSLATARPLAMPGSSQTQAPLVQWPKSMSQPSLGTIAAGVRVECP</sequence>